<dbReference type="EMBL" id="CAADFC020000023">
    <property type="protein sequence ID" value="VIO75261.1"/>
    <property type="molecule type" value="Genomic_DNA"/>
</dbReference>
<protein>
    <submittedName>
        <fullName evidence="2">Uncharacterized protein</fullName>
    </submittedName>
</protein>
<dbReference type="AlphaFoldDB" id="A0A508TLT4"/>
<comment type="caution">
    <text evidence="2">The sequence shown here is derived from an EMBL/GenBank/DDBJ whole genome shotgun (WGS) entry which is preliminary data.</text>
</comment>
<accession>A0A508TLT4</accession>
<proteinExistence type="predicted"/>
<organism evidence="2 3">
    <name type="scientific">Bradyrhizobium ivorense</name>
    <dbReference type="NCBI Taxonomy" id="2511166"/>
    <lineage>
        <taxon>Bacteria</taxon>
        <taxon>Pseudomonadati</taxon>
        <taxon>Pseudomonadota</taxon>
        <taxon>Alphaproteobacteria</taxon>
        <taxon>Hyphomicrobiales</taxon>
        <taxon>Nitrobacteraceae</taxon>
        <taxon>Bradyrhizobium</taxon>
    </lineage>
</organism>
<gene>
    <name evidence="2" type="ORF">CI1B_57620</name>
</gene>
<evidence type="ECO:0000313" key="2">
    <source>
        <dbReference type="EMBL" id="VIO75261.1"/>
    </source>
</evidence>
<keyword evidence="1" id="KW-0732">Signal</keyword>
<keyword evidence="3" id="KW-1185">Reference proteome</keyword>
<feature type="chain" id="PRO_5021186187" evidence="1">
    <location>
        <begin position="40"/>
        <end position="106"/>
    </location>
</feature>
<reference evidence="2" key="1">
    <citation type="submission" date="2019-02" db="EMBL/GenBank/DDBJ databases">
        <authorList>
            <person name="Pothier F.J."/>
        </authorList>
    </citation>
    <scope>NUCLEOTIDE SEQUENCE</scope>
    <source>
        <strain evidence="2">CI-1B</strain>
    </source>
</reference>
<name>A0A508TLT4_9BRAD</name>
<evidence type="ECO:0000256" key="1">
    <source>
        <dbReference type="SAM" id="SignalP"/>
    </source>
</evidence>
<evidence type="ECO:0000313" key="3">
    <source>
        <dbReference type="Proteomes" id="UP000328092"/>
    </source>
</evidence>
<dbReference type="Proteomes" id="UP000328092">
    <property type="component" value="Unassembled WGS sequence"/>
</dbReference>
<feature type="signal peptide" evidence="1">
    <location>
        <begin position="1"/>
        <end position="39"/>
    </location>
</feature>
<sequence length="106" mass="11381">MERPSRKTEQTMLTKFTKPIFTLSLLTSLVVATSATANAGATNSAKRNWSNEVDPAYRSIAARHAGRDAFAAIGRTAEPVAALTEDGNAWRYSGGPKSPVPPSRDF</sequence>